<feature type="domain" description="Band 7" evidence="2">
    <location>
        <begin position="64"/>
        <end position="247"/>
    </location>
</feature>
<protein>
    <submittedName>
        <fullName evidence="3">Band 7 protein</fullName>
    </submittedName>
</protein>
<dbReference type="Pfam" id="PF01145">
    <property type="entry name" value="Band_7"/>
    <property type="match status" value="1"/>
</dbReference>
<dbReference type="STRING" id="649349.Lbys_2681"/>
<sequence>MFTFILILLLFAIILLFHFSTRFKVFEWRVYENGNKYLHVNYKLMVLTVLAFIAILVQPYDLVRINAGAVGLKESLIGDKRGIGSVKLVSGFQIYNKFFERVYEIETDQKNVHYETLGVIVKGGFSCKIKPTFNYKVKPENADQLFIELRQTFKQGGLKAVETTWLETAILGGVNDVSNRFAVDSIFNHREAFEQQISLEVNKRVGKYFEVTQLRTNILPPESLQKSIEGKTKAIQEAEEFEYRAKRAVAENKEKVARAQGDYEAALLEAKTKEALSQPKMLELYRAETERVWAQKGVSPYGNNNTFISGKNDNGFMLNLRN</sequence>
<dbReference type="AlphaFoldDB" id="E4RQD5"/>
<keyword evidence="4" id="KW-1185">Reference proteome</keyword>
<dbReference type="HOGENOM" id="CLU_862736_0_0_10"/>
<name>E4RQD5_LEAB4</name>
<feature type="transmembrane region" description="Helical" evidence="1">
    <location>
        <begin position="38"/>
        <end position="57"/>
    </location>
</feature>
<dbReference type="RefSeq" id="WP_013409379.1">
    <property type="nucleotide sequence ID" value="NC_014655.1"/>
</dbReference>
<dbReference type="eggNOG" id="COG0330">
    <property type="taxonomic scope" value="Bacteria"/>
</dbReference>
<dbReference type="OrthoDB" id="9812991at2"/>
<keyword evidence="1" id="KW-1133">Transmembrane helix</keyword>
<gene>
    <name evidence="3" type="ordered locus">Lbys_2681</name>
</gene>
<evidence type="ECO:0000313" key="3">
    <source>
        <dbReference type="EMBL" id="ADQ18343.1"/>
    </source>
</evidence>
<accession>E4RQD5</accession>
<organism evidence="3 4">
    <name type="scientific">Leadbetterella byssophila (strain DSM 17132 / JCM 16389 / KACC 11308 / NBRC 106382 / 4M15)</name>
    <dbReference type="NCBI Taxonomy" id="649349"/>
    <lineage>
        <taxon>Bacteria</taxon>
        <taxon>Pseudomonadati</taxon>
        <taxon>Bacteroidota</taxon>
        <taxon>Cytophagia</taxon>
        <taxon>Cytophagales</taxon>
        <taxon>Leadbetterellaceae</taxon>
        <taxon>Leadbetterella</taxon>
    </lineage>
</organism>
<dbReference type="Proteomes" id="UP000007435">
    <property type="component" value="Chromosome"/>
</dbReference>
<evidence type="ECO:0000259" key="2">
    <source>
        <dbReference type="Pfam" id="PF01145"/>
    </source>
</evidence>
<evidence type="ECO:0000313" key="4">
    <source>
        <dbReference type="Proteomes" id="UP000007435"/>
    </source>
</evidence>
<dbReference type="EMBL" id="CP002305">
    <property type="protein sequence ID" value="ADQ18343.1"/>
    <property type="molecule type" value="Genomic_DNA"/>
</dbReference>
<evidence type="ECO:0000256" key="1">
    <source>
        <dbReference type="SAM" id="Phobius"/>
    </source>
</evidence>
<reference evidence="3 4" key="2">
    <citation type="journal article" date="2011" name="Stand. Genomic Sci.">
        <title>Complete genome sequence of Leadbetterella byssophila type strain (4M15).</title>
        <authorList>
            <person name="Abt B."/>
            <person name="Teshima H."/>
            <person name="Lucas S."/>
            <person name="Lapidus A."/>
            <person name="Del Rio T.G."/>
            <person name="Nolan M."/>
            <person name="Tice H."/>
            <person name="Cheng J.F."/>
            <person name="Pitluck S."/>
            <person name="Liolios K."/>
            <person name="Pagani I."/>
            <person name="Ivanova N."/>
            <person name="Mavromatis K."/>
            <person name="Pati A."/>
            <person name="Tapia R."/>
            <person name="Han C."/>
            <person name="Goodwin L."/>
            <person name="Chen A."/>
            <person name="Palaniappan K."/>
            <person name="Land M."/>
            <person name="Hauser L."/>
            <person name="Chang Y.J."/>
            <person name="Jeffries C.D."/>
            <person name="Rohde M."/>
            <person name="Goker M."/>
            <person name="Tindall B.J."/>
            <person name="Detter J.C."/>
            <person name="Woyke T."/>
            <person name="Bristow J."/>
            <person name="Eisen J.A."/>
            <person name="Markowitz V."/>
            <person name="Hugenholtz P."/>
            <person name="Klenk H.P."/>
            <person name="Kyrpides N.C."/>
        </authorList>
    </citation>
    <scope>NUCLEOTIDE SEQUENCE [LARGE SCALE GENOMIC DNA]</scope>
    <source>
        <strain evidence="4">DSM 17132 / JCM 16389 / KACC 11308 / NBRC 106382 / 4M15</strain>
    </source>
</reference>
<dbReference type="KEGG" id="lby:Lbys_2681"/>
<dbReference type="InterPro" id="IPR001107">
    <property type="entry name" value="Band_7"/>
</dbReference>
<keyword evidence="1" id="KW-0472">Membrane</keyword>
<proteinExistence type="predicted"/>
<keyword evidence="1" id="KW-0812">Transmembrane</keyword>
<reference key="1">
    <citation type="submission" date="2010-11" db="EMBL/GenBank/DDBJ databases">
        <title>The complete genome of Leadbetterella byssophila DSM 17132.</title>
        <authorList>
            <consortium name="US DOE Joint Genome Institute (JGI-PGF)"/>
            <person name="Lucas S."/>
            <person name="Copeland A."/>
            <person name="Lapidus A."/>
            <person name="Glavina del Rio T."/>
            <person name="Dalin E."/>
            <person name="Tice H."/>
            <person name="Bruce D."/>
            <person name="Goodwin L."/>
            <person name="Pitluck S."/>
            <person name="Kyrpides N."/>
            <person name="Mavromatis K."/>
            <person name="Ivanova N."/>
            <person name="Teshima H."/>
            <person name="Brettin T."/>
            <person name="Detter J.C."/>
            <person name="Han C."/>
            <person name="Tapia R."/>
            <person name="Land M."/>
            <person name="Hauser L."/>
            <person name="Markowitz V."/>
            <person name="Cheng J.-F."/>
            <person name="Hugenholtz P."/>
            <person name="Woyke T."/>
            <person name="Wu D."/>
            <person name="Tindall B."/>
            <person name="Pomrenke H.G."/>
            <person name="Brambilla E."/>
            <person name="Klenk H.-P."/>
            <person name="Eisen J.A."/>
        </authorList>
    </citation>
    <scope>NUCLEOTIDE SEQUENCE [LARGE SCALE GENOMIC DNA]</scope>
    <source>
        <strain>DSM 17132</strain>
    </source>
</reference>